<dbReference type="PANTHER" id="PTHR43449:SF1">
    <property type="entry name" value="POLYMERASE BETA NUCLEOTIDYLTRANSFERASE DOMAIN-CONTAINING PROTEIN"/>
    <property type="match status" value="1"/>
</dbReference>
<feature type="domain" description="Polymerase nucleotidyl transferase" evidence="1">
    <location>
        <begin position="29"/>
        <end position="86"/>
    </location>
</feature>
<dbReference type="GO" id="GO:0016779">
    <property type="term" value="F:nucleotidyltransferase activity"/>
    <property type="evidence" value="ECO:0007669"/>
    <property type="project" value="InterPro"/>
</dbReference>
<name>A0A554LIV4_9BACT</name>
<protein>
    <submittedName>
        <fullName evidence="2">DNA polymerase beta domain-containing protein</fullName>
    </submittedName>
</protein>
<sequence>MEIAGSNPVAPASPNKMTKLDAIKIGKNYKTELEKNNIPVSAMYLFGSFARGKQREGSDIDFCVVSNNFGKNDFEEMVAINQIGKKVSPFIEAFPVSEKDFLDGSNPIGVEAKKTGKKF</sequence>
<comment type="caution">
    <text evidence="2">The sequence shown here is derived from an EMBL/GenBank/DDBJ whole genome shotgun (WGS) entry which is preliminary data.</text>
</comment>
<evidence type="ECO:0000313" key="2">
    <source>
        <dbReference type="EMBL" id="TSC92777.1"/>
    </source>
</evidence>
<dbReference type="SUPFAM" id="SSF81301">
    <property type="entry name" value="Nucleotidyltransferase"/>
    <property type="match status" value="1"/>
</dbReference>
<dbReference type="CDD" id="cd05403">
    <property type="entry name" value="NT_KNTase_like"/>
    <property type="match status" value="1"/>
</dbReference>
<accession>A0A554LIV4</accession>
<dbReference type="EMBL" id="VMGK01000014">
    <property type="protein sequence ID" value="TSC92777.1"/>
    <property type="molecule type" value="Genomic_DNA"/>
</dbReference>
<organism evidence="2 3">
    <name type="scientific">Candidatus Berkelbacteria bacterium Licking1014_7</name>
    <dbReference type="NCBI Taxonomy" id="2017147"/>
    <lineage>
        <taxon>Bacteria</taxon>
        <taxon>Candidatus Berkelbacteria</taxon>
    </lineage>
</organism>
<dbReference type="InterPro" id="IPR002934">
    <property type="entry name" value="Polymerase_NTP_transf_dom"/>
</dbReference>
<reference evidence="2 3" key="1">
    <citation type="submission" date="2017-07" db="EMBL/GenBank/DDBJ databases">
        <title>Mechanisms for carbon and nitrogen cycling indicate functional differentiation within the Candidate Phyla Radiation.</title>
        <authorList>
            <person name="Danczak R.E."/>
            <person name="Johnston M.D."/>
            <person name="Kenah C."/>
            <person name="Slattery M."/>
            <person name="Wrighton K.C."/>
            <person name="Wilkins M.J."/>
        </authorList>
    </citation>
    <scope>NUCLEOTIDE SEQUENCE [LARGE SCALE GENOMIC DNA]</scope>
    <source>
        <strain evidence="2">Licking1014_7</strain>
    </source>
</reference>
<evidence type="ECO:0000313" key="3">
    <source>
        <dbReference type="Proteomes" id="UP000315689"/>
    </source>
</evidence>
<evidence type="ECO:0000259" key="1">
    <source>
        <dbReference type="Pfam" id="PF01909"/>
    </source>
</evidence>
<dbReference type="AlphaFoldDB" id="A0A554LIV4"/>
<gene>
    <name evidence="2" type="ORF">CEN89_479</name>
</gene>
<dbReference type="InterPro" id="IPR043519">
    <property type="entry name" value="NT_sf"/>
</dbReference>
<proteinExistence type="predicted"/>
<dbReference type="PANTHER" id="PTHR43449">
    <property type="entry name" value="NUCLEOTIDYLTRANSFERASE"/>
    <property type="match status" value="1"/>
</dbReference>
<dbReference type="Pfam" id="PF01909">
    <property type="entry name" value="NTP_transf_2"/>
    <property type="match status" value="1"/>
</dbReference>
<dbReference type="Proteomes" id="UP000315689">
    <property type="component" value="Unassembled WGS sequence"/>
</dbReference>
<dbReference type="Gene3D" id="3.30.460.10">
    <property type="entry name" value="Beta Polymerase, domain 2"/>
    <property type="match status" value="1"/>
</dbReference>